<dbReference type="PANTHER" id="PTHR45339:SF3">
    <property type="entry name" value="HISTIDINE KINASE"/>
    <property type="match status" value="1"/>
</dbReference>
<keyword evidence="9" id="KW-0067">ATP-binding</keyword>
<dbReference type="PRINTS" id="PR00344">
    <property type="entry name" value="BCTRLSENSOR"/>
</dbReference>
<dbReference type="InterPro" id="IPR001789">
    <property type="entry name" value="Sig_transdc_resp-reg_receiver"/>
</dbReference>
<evidence type="ECO:0000256" key="6">
    <source>
        <dbReference type="SAM" id="Phobius"/>
    </source>
</evidence>
<dbReference type="GO" id="GO:0005524">
    <property type="term" value="F:ATP binding"/>
    <property type="evidence" value="ECO:0007669"/>
    <property type="project" value="UniProtKB-KW"/>
</dbReference>
<feature type="transmembrane region" description="Helical" evidence="6">
    <location>
        <begin position="20"/>
        <end position="43"/>
    </location>
</feature>
<keyword evidence="3 4" id="KW-0597">Phosphoprotein</keyword>
<feature type="transmembrane region" description="Helical" evidence="6">
    <location>
        <begin position="117"/>
        <end position="136"/>
    </location>
</feature>
<comment type="caution">
    <text evidence="9">The sequence shown here is derived from an EMBL/GenBank/DDBJ whole genome shotgun (WGS) entry which is preliminary data.</text>
</comment>
<accession>A0ABV7H5J3</accession>
<dbReference type="InterPro" id="IPR005467">
    <property type="entry name" value="His_kinase_dom"/>
</dbReference>
<evidence type="ECO:0000313" key="9">
    <source>
        <dbReference type="EMBL" id="MFC3147923.1"/>
    </source>
</evidence>
<dbReference type="Pfam" id="PF00072">
    <property type="entry name" value="Response_reg"/>
    <property type="match status" value="1"/>
</dbReference>
<dbReference type="InterPro" id="IPR003594">
    <property type="entry name" value="HATPase_dom"/>
</dbReference>
<dbReference type="RefSeq" id="WP_377303411.1">
    <property type="nucleotide sequence ID" value="NZ_CP180191.1"/>
</dbReference>
<dbReference type="SUPFAM" id="SSF55874">
    <property type="entry name" value="ATPase domain of HSP90 chaperone/DNA topoisomerase II/histidine kinase"/>
    <property type="match status" value="1"/>
</dbReference>
<evidence type="ECO:0000256" key="4">
    <source>
        <dbReference type="PROSITE-ProRule" id="PRU00169"/>
    </source>
</evidence>
<dbReference type="Gene3D" id="3.30.565.10">
    <property type="entry name" value="Histidine kinase-like ATPase, C-terminal domain"/>
    <property type="match status" value="1"/>
</dbReference>
<dbReference type="Proteomes" id="UP001595556">
    <property type="component" value="Unassembled WGS sequence"/>
</dbReference>
<keyword evidence="6" id="KW-1133">Transmembrane helix</keyword>
<keyword evidence="10" id="KW-1185">Reference proteome</keyword>
<dbReference type="EC" id="2.7.13.3" evidence="2"/>
<dbReference type="CDD" id="cd00082">
    <property type="entry name" value="HisKA"/>
    <property type="match status" value="1"/>
</dbReference>
<evidence type="ECO:0000313" key="10">
    <source>
        <dbReference type="Proteomes" id="UP001595556"/>
    </source>
</evidence>
<keyword evidence="6" id="KW-0472">Membrane</keyword>
<sequence>MSAELQDEPGARLESELVRLLYRGAPLGQAAVVLAALLFAWLLRNTVPLALIAAWLAAVLINTVWRAWRLRQYQQTPERLESPEWLAHLRIGVLINALLWCLLGISAVIWADLTTKLAVMTLLVGMSAGGLAMLAADARIYQVFMVGVLAPVLVGFIVLGGELGWSLTALTAFLVFVLHRSCTYVNRVLVQSVRLRLEREQAAANQERLNARLVAQNEALREEAERHRRTQSALSEARNAAEEATLAKTAFLAQMSHEVRTPLNGVIGMTGLVLAGPLREDQRRHLSMAQQSAESLLAILNDVLDVTKSESGRIAIESVPVRLDEIAEQVCQAFRAEADRKSLKLAGHWPATLPAVMADPLRMRQVLMNLVGNAIKFTNSGSVALDLSQQGFAQEAVRVRFEVKDTGIGISAAALNTIFRPFEQVDRSVRRSQGGAGLGLSISEQLVQRMGGELGVRSEPGVGSEFFFELSLPLAEQDTLTAGDIGTAAPATELNGYRVLLVEDNAVNRAVAEGVIALAGGECLSVVNGLQAVREVVERGTDHFDAVLMDIHMPNMDGFEATRAIRLIEAREAARSTAPAAAAAGRLPIIAMTADAMYGERDKALTAGMDEYLTKPFKPEDLIRLVRKVAEARRPYTGRLVEAMPATH</sequence>
<reference evidence="10" key="1">
    <citation type="journal article" date="2019" name="Int. J. Syst. Evol. Microbiol.">
        <title>The Global Catalogue of Microorganisms (GCM) 10K type strain sequencing project: providing services to taxonomists for standard genome sequencing and annotation.</title>
        <authorList>
            <consortium name="The Broad Institute Genomics Platform"/>
            <consortium name="The Broad Institute Genome Sequencing Center for Infectious Disease"/>
            <person name="Wu L."/>
            <person name="Ma J."/>
        </authorList>
    </citation>
    <scope>NUCLEOTIDE SEQUENCE [LARGE SCALE GENOMIC DNA]</scope>
    <source>
        <strain evidence="10">KCTC 52168</strain>
    </source>
</reference>
<dbReference type="Pfam" id="PF00512">
    <property type="entry name" value="HisKA"/>
    <property type="match status" value="1"/>
</dbReference>
<evidence type="ECO:0000259" key="7">
    <source>
        <dbReference type="PROSITE" id="PS50109"/>
    </source>
</evidence>
<feature type="coiled-coil region" evidence="5">
    <location>
        <begin position="199"/>
        <end position="240"/>
    </location>
</feature>
<dbReference type="InterPro" id="IPR004358">
    <property type="entry name" value="Sig_transdc_His_kin-like_C"/>
</dbReference>
<gene>
    <name evidence="9" type="ORF">ACFOEN_09735</name>
</gene>
<dbReference type="InterPro" id="IPR036890">
    <property type="entry name" value="HATPase_C_sf"/>
</dbReference>
<dbReference type="PANTHER" id="PTHR45339">
    <property type="entry name" value="HYBRID SIGNAL TRANSDUCTION HISTIDINE KINASE J"/>
    <property type="match status" value="1"/>
</dbReference>
<feature type="domain" description="Response regulatory" evidence="8">
    <location>
        <begin position="498"/>
        <end position="630"/>
    </location>
</feature>
<feature type="modified residue" description="4-aspartylphosphate" evidence="4">
    <location>
        <position position="550"/>
    </location>
</feature>
<dbReference type="SUPFAM" id="SSF47384">
    <property type="entry name" value="Homodimeric domain of signal transducing histidine kinase"/>
    <property type="match status" value="1"/>
</dbReference>
<keyword evidence="9" id="KW-0547">Nucleotide-binding</keyword>
<dbReference type="SUPFAM" id="SSF52172">
    <property type="entry name" value="CheY-like"/>
    <property type="match status" value="1"/>
</dbReference>
<dbReference type="PROSITE" id="PS50110">
    <property type="entry name" value="RESPONSE_REGULATORY"/>
    <property type="match status" value="1"/>
</dbReference>
<evidence type="ECO:0000256" key="1">
    <source>
        <dbReference type="ARBA" id="ARBA00000085"/>
    </source>
</evidence>
<feature type="transmembrane region" description="Helical" evidence="6">
    <location>
        <begin position="49"/>
        <end position="68"/>
    </location>
</feature>
<dbReference type="SMART" id="SM00387">
    <property type="entry name" value="HATPase_c"/>
    <property type="match status" value="1"/>
</dbReference>
<organism evidence="9 10">
    <name type="scientific">Piscinibacterium candidicorallinum</name>
    <dbReference type="NCBI Taxonomy" id="1793872"/>
    <lineage>
        <taxon>Bacteria</taxon>
        <taxon>Pseudomonadati</taxon>
        <taxon>Pseudomonadota</taxon>
        <taxon>Betaproteobacteria</taxon>
        <taxon>Burkholderiales</taxon>
        <taxon>Piscinibacterium</taxon>
    </lineage>
</organism>
<feature type="domain" description="Histidine kinase" evidence="7">
    <location>
        <begin position="254"/>
        <end position="474"/>
    </location>
</feature>
<evidence type="ECO:0000256" key="2">
    <source>
        <dbReference type="ARBA" id="ARBA00012438"/>
    </source>
</evidence>
<dbReference type="CDD" id="cd17546">
    <property type="entry name" value="REC_hyHK_CKI1_RcsC-like"/>
    <property type="match status" value="1"/>
</dbReference>
<evidence type="ECO:0000259" key="8">
    <source>
        <dbReference type="PROSITE" id="PS50110"/>
    </source>
</evidence>
<feature type="transmembrane region" description="Helical" evidence="6">
    <location>
        <begin position="89"/>
        <end position="111"/>
    </location>
</feature>
<proteinExistence type="predicted"/>
<evidence type="ECO:0000256" key="5">
    <source>
        <dbReference type="SAM" id="Coils"/>
    </source>
</evidence>
<dbReference type="CDD" id="cd16922">
    <property type="entry name" value="HATPase_EvgS-ArcB-TorS-like"/>
    <property type="match status" value="1"/>
</dbReference>
<dbReference type="PROSITE" id="PS50109">
    <property type="entry name" value="HIS_KIN"/>
    <property type="match status" value="1"/>
</dbReference>
<keyword evidence="6" id="KW-0812">Transmembrane</keyword>
<name>A0ABV7H5J3_9BURK</name>
<comment type="catalytic activity">
    <reaction evidence="1">
        <text>ATP + protein L-histidine = ADP + protein N-phospho-L-histidine.</text>
        <dbReference type="EC" id="2.7.13.3"/>
    </reaction>
</comment>
<dbReference type="InterPro" id="IPR011006">
    <property type="entry name" value="CheY-like_superfamily"/>
</dbReference>
<dbReference type="EMBL" id="JBHRTI010000004">
    <property type="protein sequence ID" value="MFC3147923.1"/>
    <property type="molecule type" value="Genomic_DNA"/>
</dbReference>
<protein>
    <recommendedName>
        <fullName evidence="2">histidine kinase</fullName>
        <ecNumber evidence="2">2.7.13.3</ecNumber>
    </recommendedName>
</protein>
<dbReference type="Gene3D" id="1.10.287.130">
    <property type="match status" value="1"/>
</dbReference>
<evidence type="ECO:0000256" key="3">
    <source>
        <dbReference type="ARBA" id="ARBA00022553"/>
    </source>
</evidence>
<dbReference type="Pfam" id="PF02518">
    <property type="entry name" value="HATPase_c"/>
    <property type="match status" value="1"/>
</dbReference>
<dbReference type="SMART" id="SM00388">
    <property type="entry name" value="HisKA"/>
    <property type="match status" value="1"/>
</dbReference>
<dbReference type="InterPro" id="IPR036097">
    <property type="entry name" value="HisK_dim/P_sf"/>
</dbReference>
<feature type="transmembrane region" description="Helical" evidence="6">
    <location>
        <begin position="143"/>
        <end position="161"/>
    </location>
</feature>
<dbReference type="Gene3D" id="3.40.50.2300">
    <property type="match status" value="1"/>
</dbReference>
<dbReference type="SMART" id="SM00448">
    <property type="entry name" value="REC"/>
    <property type="match status" value="1"/>
</dbReference>
<keyword evidence="5" id="KW-0175">Coiled coil</keyword>
<dbReference type="InterPro" id="IPR003661">
    <property type="entry name" value="HisK_dim/P_dom"/>
</dbReference>